<dbReference type="InterPro" id="IPR003741">
    <property type="entry name" value="LUD_dom"/>
</dbReference>
<comment type="caution">
    <text evidence="2">The sequence shown here is derived from an EMBL/GenBank/DDBJ whole genome shotgun (WGS) entry which is preliminary data.</text>
</comment>
<reference evidence="2 3" key="1">
    <citation type="submission" date="2011-08" db="EMBL/GenBank/DDBJ databases">
        <title>The Genome Sequence of Alistipes indistinctus YIT 12060.</title>
        <authorList>
            <consortium name="The Broad Institute Genome Sequencing Platform"/>
            <person name="Earl A."/>
            <person name="Ward D."/>
            <person name="Feldgarden M."/>
            <person name="Gevers D."/>
            <person name="Morotomi M."/>
            <person name="Young S.K."/>
            <person name="Zeng Q."/>
            <person name="Gargeya S."/>
            <person name="Fitzgerald M."/>
            <person name="Haas B."/>
            <person name="Abouelleil A."/>
            <person name="Alvarado L."/>
            <person name="Arachchi H.M."/>
            <person name="Berlin A."/>
            <person name="Brown A."/>
            <person name="Chapman S.B."/>
            <person name="Chen Z."/>
            <person name="Dunbar C."/>
            <person name="Freedman E."/>
            <person name="Gearin G."/>
            <person name="Gellesch M."/>
            <person name="Goldberg J."/>
            <person name="Griggs A."/>
            <person name="Gujja S."/>
            <person name="Heiman D."/>
            <person name="Howarth C."/>
            <person name="Larson L."/>
            <person name="Lui A."/>
            <person name="MacDonald P.J.P."/>
            <person name="Montmayeur A."/>
            <person name="Murphy C."/>
            <person name="Neiman D."/>
            <person name="Pearson M."/>
            <person name="Priest M."/>
            <person name="Roberts A."/>
            <person name="Saif S."/>
            <person name="Shea T."/>
            <person name="Shenoy N."/>
            <person name="Sisk P."/>
            <person name="Stolte C."/>
            <person name="Sykes S."/>
            <person name="Wortman J."/>
            <person name="Nusbaum C."/>
            <person name="Birren B."/>
        </authorList>
    </citation>
    <scope>NUCLEOTIDE SEQUENCE [LARGE SCALE GENOMIC DNA]</scope>
    <source>
        <strain evidence="2 3">YIT 12060</strain>
    </source>
</reference>
<dbReference type="PANTHER" id="PTHR36179:SF2">
    <property type="entry name" value="LUD DOMAIN-CONTAINING PROTEIN"/>
    <property type="match status" value="1"/>
</dbReference>
<dbReference type="Proteomes" id="UP000006008">
    <property type="component" value="Unassembled WGS sequence"/>
</dbReference>
<dbReference type="PANTHER" id="PTHR36179">
    <property type="entry name" value="LUD_DOM DOMAIN-CONTAINING PROTEIN"/>
    <property type="match status" value="1"/>
</dbReference>
<dbReference type="RefSeq" id="WP_009135151.1">
    <property type="nucleotide sequence ID" value="NZ_CP102250.1"/>
</dbReference>
<feature type="domain" description="LUD" evidence="1">
    <location>
        <begin position="25"/>
        <end position="203"/>
    </location>
</feature>
<dbReference type="GeneID" id="92816984"/>
<name>G5HBN5_9BACT</name>
<dbReference type="PATRIC" id="fig|742725.3.peg.2418"/>
<dbReference type="HOGENOM" id="CLU_107893_1_0_10"/>
<dbReference type="SUPFAM" id="SSF100950">
    <property type="entry name" value="NagB/RpiA/CoA transferase-like"/>
    <property type="match status" value="1"/>
</dbReference>
<sequence length="261" mass="29835">MIDKIDERNLAQERHTHFLHQCTLMEKTFGARRINFHPVTDKHDVAPFITSFIHQRNLRTIAFSDSVSLHECDVYRQVAEQFGGPDHRIINPFERTPDGKYKIFEDQPTGKLDLPRDEYYRRMGTVVEAMRQTLLSDVLIIGANAITLKGEIVSIDGSGNRVAGMMFGPKHVIIVVGANKICLDLDEALKRIRNVAAPLNYIRHINKHHNRYDELPCVQKGKCFDCVHPRSACRKIAIMRGEVEFNADRTHLLVVNDNLGL</sequence>
<dbReference type="EMBL" id="ADLD01000016">
    <property type="protein sequence ID" value="EHB91189.1"/>
    <property type="molecule type" value="Genomic_DNA"/>
</dbReference>
<gene>
    <name evidence="2" type="ORF">HMPREF9450_02345</name>
</gene>
<accession>G5HBN5</accession>
<evidence type="ECO:0000313" key="2">
    <source>
        <dbReference type="EMBL" id="EHB91189.1"/>
    </source>
</evidence>
<dbReference type="STRING" id="742725.HMPREF9450_02345"/>
<dbReference type="eggNOG" id="COG1139">
    <property type="taxonomic scope" value="Bacteria"/>
</dbReference>
<dbReference type="InterPro" id="IPR037171">
    <property type="entry name" value="NagB/RpiA_transferase-like"/>
</dbReference>
<dbReference type="Pfam" id="PF02589">
    <property type="entry name" value="LUD_dom"/>
    <property type="match status" value="1"/>
</dbReference>
<keyword evidence="3" id="KW-1185">Reference proteome</keyword>
<organism evidence="2 3">
    <name type="scientific">Alistipes indistinctus YIT 12060</name>
    <dbReference type="NCBI Taxonomy" id="742725"/>
    <lineage>
        <taxon>Bacteria</taxon>
        <taxon>Pseudomonadati</taxon>
        <taxon>Bacteroidota</taxon>
        <taxon>Bacteroidia</taxon>
        <taxon>Bacteroidales</taxon>
        <taxon>Rikenellaceae</taxon>
        <taxon>Alistipes</taxon>
    </lineage>
</organism>
<protein>
    <recommendedName>
        <fullName evidence="1">LUD domain-containing protein</fullName>
    </recommendedName>
</protein>
<dbReference type="AlphaFoldDB" id="G5HBN5"/>
<evidence type="ECO:0000313" key="3">
    <source>
        <dbReference type="Proteomes" id="UP000006008"/>
    </source>
</evidence>
<proteinExistence type="predicted"/>
<evidence type="ECO:0000259" key="1">
    <source>
        <dbReference type="Pfam" id="PF02589"/>
    </source>
</evidence>